<dbReference type="Pfam" id="PF10756">
    <property type="entry name" value="bPH_6"/>
    <property type="match status" value="1"/>
</dbReference>
<keyword evidence="4" id="KW-1185">Reference proteome</keyword>
<feature type="transmembrane region" description="Helical" evidence="1">
    <location>
        <begin position="160"/>
        <end position="178"/>
    </location>
</feature>
<evidence type="ECO:0000313" key="3">
    <source>
        <dbReference type="EMBL" id="MFB8775660.1"/>
    </source>
</evidence>
<accession>A0ABV5EFL4</accession>
<feature type="transmembrane region" description="Helical" evidence="1">
    <location>
        <begin position="12"/>
        <end position="30"/>
    </location>
</feature>
<keyword evidence="1" id="KW-0472">Membrane</keyword>
<dbReference type="RefSeq" id="WP_376734251.1">
    <property type="nucleotide sequence ID" value="NZ_JAYMRP010000022.1"/>
</dbReference>
<gene>
    <name evidence="3" type="ORF">VSS16_23460</name>
</gene>
<organism evidence="3 4">
    <name type="scientific">Streptomyces broussonetiae</name>
    <dbReference type="NCBI Taxonomy" id="2686304"/>
    <lineage>
        <taxon>Bacteria</taxon>
        <taxon>Bacillati</taxon>
        <taxon>Actinomycetota</taxon>
        <taxon>Actinomycetes</taxon>
        <taxon>Kitasatosporales</taxon>
        <taxon>Streptomycetaceae</taxon>
        <taxon>Streptomyces</taxon>
    </lineage>
</organism>
<reference evidence="3 4" key="1">
    <citation type="submission" date="2024-01" db="EMBL/GenBank/DDBJ databases">
        <title>Genome mining of biosynthetic gene clusters to explore secondary metabolites of Streptomyces sp.</title>
        <authorList>
            <person name="Baig A."/>
            <person name="Ajitkumar Shintre N."/>
            <person name="Kumar H."/>
            <person name="Anbarasu A."/>
            <person name="Ramaiah S."/>
        </authorList>
    </citation>
    <scope>NUCLEOTIDE SEQUENCE [LARGE SCALE GENOMIC DNA]</scope>
    <source>
        <strain evidence="3 4">A57</strain>
    </source>
</reference>
<evidence type="ECO:0000313" key="4">
    <source>
        <dbReference type="Proteomes" id="UP001585080"/>
    </source>
</evidence>
<evidence type="ECO:0000259" key="2">
    <source>
        <dbReference type="Pfam" id="PF10756"/>
    </source>
</evidence>
<feature type="transmembrane region" description="Helical" evidence="1">
    <location>
        <begin position="42"/>
        <end position="62"/>
    </location>
</feature>
<proteinExistence type="predicted"/>
<dbReference type="Proteomes" id="UP001585080">
    <property type="component" value="Unassembled WGS sequence"/>
</dbReference>
<sequence length="179" mass="19273">MPVAPAPLVAGASWFMRCVAVALTGVYLLWGIEPDASLSGSNWFFVIWGPAVWAWFGSRLALARVGADGAGVWVRGFLGVRRIGWDDLRAVEPRNEGVLEFATGDGPTLRAGAFVPPVLCRVPGVPATAQRTADVLTLMARYPELRPNRAAARRELGPPMVLWALGALVLVAVDWTLVR</sequence>
<comment type="caution">
    <text evidence="3">The sequence shown here is derived from an EMBL/GenBank/DDBJ whole genome shotgun (WGS) entry which is preliminary data.</text>
</comment>
<protein>
    <submittedName>
        <fullName evidence="3">PH domain-containing protein</fullName>
    </submittedName>
</protein>
<feature type="domain" description="Low molecular weight protein antigen 6 PH" evidence="2">
    <location>
        <begin position="64"/>
        <end position="113"/>
    </location>
</feature>
<evidence type="ECO:0000256" key="1">
    <source>
        <dbReference type="SAM" id="Phobius"/>
    </source>
</evidence>
<dbReference type="InterPro" id="IPR019692">
    <property type="entry name" value="CFP-6_PH"/>
</dbReference>
<dbReference type="EMBL" id="JAYMRP010000022">
    <property type="protein sequence ID" value="MFB8775660.1"/>
    <property type="molecule type" value="Genomic_DNA"/>
</dbReference>
<keyword evidence="1" id="KW-1133">Transmembrane helix</keyword>
<name>A0ABV5EFL4_9ACTN</name>
<keyword evidence="1" id="KW-0812">Transmembrane</keyword>